<organism evidence="1 2">
    <name type="scientific">Scleroderma citrinum Foug A</name>
    <dbReference type="NCBI Taxonomy" id="1036808"/>
    <lineage>
        <taxon>Eukaryota</taxon>
        <taxon>Fungi</taxon>
        <taxon>Dikarya</taxon>
        <taxon>Basidiomycota</taxon>
        <taxon>Agaricomycotina</taxon>
        <taxon>Agaricomycetes</taxon>
        <taxon>Agaricomycetidae</taxon>
        <taxon>Boletales</taxon>
        <taxon>Sclerodermatineae</taxon>
        <taxon>Sclerodermataceae</taxon>
        <taxon>Scleroderma</taxon>
    </lineage>
</organism>
<keyword evidence="2" id="KW-1185">Reference proteome</keyword>
<gene>
    <name evidence="1" type="ORF">SCLCIDRAFT_258794</name>
</gene>
<dbReference type="EMBL" id="KN822015">
    <property type="protein sequence ID" value="KIM66874.1"/>
    <property type="molecule type" value="Genomic_DNA"/>
</dbReference>
<dbReference type="HOGENOM" id="CLU_2484615_0_0_1"/>
<dbReference type="Proteomes" id="UP000053989">
    <property type="component" value="Unassembled WGS sequence"/>
</dbReference>
<dbReference type="InParanoid" id="A0A0C3EEY3"/>
<proteinExistence type="predicted"/>
<accession>A0A0C3EEY3</accession>
<reference evidence="1 2" key="1">
    <citation type="submission" date="2014-04" db="EMBL/GenBank/DDBJ databases">
        <authorList>
            <consortium name="DOE Joint Genome Institute"/>
            <person name="Kuo A."/>
            <person name="Kohler A."/>
            <person name="Nagy L.G."/>
            <person name="Floudas D."/>
            <person name="Copeland A."/>
            <person name="Barry K.W."/>
            <person name="Cichocki N."/>
            <person name="Veneault-Fourrey C."/>
            <person name="LaButti K."/>
            <person name="Lindquist E.A."/>
            <person name="Lipzen A."/>
            <person name="Lundell T."/>
            <person name="Morin E."/>
            <person name="Murat C."/>
            <person name="Sun H."/>
            <person name="Tunlid A."/>
            <person name="Henrissat B."/>
            <person name="Grigoriev I.V."/>
            <person name="Hibbett D.S."/>
            <person name="Martin F."/>
            <person name="Nordberg H.P."/>
            <person name="Cantor M.N."/>
            <person name="Hua S.X."/>
        </authorList>
    </citation>
    <scope>NUCLEOTIDE SEQUENCE [LARGE SCALE GENOMIC DNA]</scope>
    <source>
        <strain evidence="1 2">Foug A</strain>
    </source>
</reference>
<name>A0A0C3EEY3_9AGAM</name>
<reference evidence="2" key="2">
    <citation type="submission" date="2015-01" db="EMBL/GenBank/DDBJ databases">
        <title>Evolutionary Origins and Diversification of the Mycorrhizal Mutualists.</title>
        <authorList>
            <consortium name="DOE Joint Genome Institute"/>
            <consortium name="Mycorrhizal Genomics Consortium"/>
            <person name="Kohler A."/>
            <person name="Kuo A."/>
            <person name="Nagy L.G."/>
            <person name="Floudas D."/>
            <person name="Copeland A."/>
            <person name="Barry K.W."/>
            <person name="Cichocki N."/>
            <person name="Veneault-Fourrey C."/>
            <person name="LaButti K."/>
            <person name="Lindquist E.A."/>
            <person name="Lipzen A."/>
            <person name="Lundell T."/>
            <person name="Morin E."/>
            <person name="Murat C."/>
            <person name="Riley R."/>
            <person name="Ohm R."/>
            <person name="Sun H."/>
            <person name="Tunlid A."/>
            <person name="Henrissat B."/>
            <person name="Grigoriev I.V."/>
            <person name="Hibbett D.S."/>
            <person name="Martin F."/>
        </authorList>
    </citation>
    <scope>NUCLEOTIDE SEQUENCE [LARGE SCALE GENOMIC DNA]</scope>
    <source>
        <strain evidence="2">Foug A</strain>
    </source>
</reference>
<evidence type="ECO:0000313" key="2">
    <source>
        <dbReference type="Proteomes" id="UP000053989"/>
    </source>
</evidence>
<evidence type="ECO:0000313" key="1">
    <source>
        <dbReference type="EMBL" id="KIM66874.1"/>
    </source>
</evidence>
<protein>
    <submittedName>
        <fullName evidence="1">Uncharacterized protein</fullName>
    </submittedName>
</protein>
<dbReference type="AlphaFoldDB" id="A0A0C3EEY3"/>
<sequence length="87" mass="9701">MPRNCSACEGNACRSELHKCTYNLTDPYRILDPVTNSPLIRWSLLHSGVPVRAQFAENVRSRLILGFAIRVPEKPVPVGGDGEHLIF</sequence>